<reference evidence="1 2" key="1">
    <citation type="submission" date="2014-09" db="EMBL/GenBank/DDBJ databases">
        <title>Cedecea neteri SSMD04 Genome Sequencing.</title>
        <authorList>
            <person name="Tan J.-Y."/>
        </authorList>
    </citation>
    <scope>NUCLEOTIDE SEQUENCE [LARGE SCALE GENOMIC DNA]</scope>
    <source>
        <strain evidence="1 2">SSMD04</strain>
    </source>
</reference>
<dbReference type="Proteomes" id="UP000029481">
    <property type="component" value="Chromosome"/>
</dbReference>
<dbReference type="KEGG" id="cnt:JT31_04760"/>
<proteinExistence type="predicted"/>
<sequence length="60" mass="6956">MAIVPAPWFATLNDKEQLFTLPLSGDQAIGSLFLQYRTSTVEWKLRLIASLRRTLTAWYR</sequence>
<keyword evidence="2" id="KW-1185">Reference proteome</keyword>
<evidence type="ECO:0000313" key="2">
    <source>
        <dbReference type="Proteomes" id="UP000029481"/>
    </source>
</evidence>
<dbReference type="AlphaFoldDB" id="A0A089PVA4"/>
<organism evidence="1 2">
    <name type="scientific">Cedecea neteri</name>
    <dbReference type="NCBI Taxonomy" id="158822"/>
    <lineage>
        <taxon>Bacteria</taxon>
        <taxon>Pseudomonadati</taxon>
        <taxon>Pseudomonadota</taxon>
        <taxon>Gammaproteobacteria</taxon>
        <taxon>Enterobacterales</taxon>
        <taxon>Enterobacteriaceae</taxon>
        <taxon>Cedecea</taxon>
    </lineage>
</organism>
<gene>
    <name evidence="1" type="ORF">JT31_04760</name>
</gene>
<accession>A0A089PVA4</accession>
<dbReference type="EMBL" id="CP009451">
    <property type="protein sequence ID" value="AIR03943.1"/>
    <property type="molecule type" value="Genomic_DNA"/>
</dbReference>
<protein>
    <submittedName>
        <fullName evidence="1">Uncharacterized protein</fullName>
    </submittedName>
</protein>
<name>A0A089PVA4_9ENTR</name>
<evidence type="ECO:0000313" key="1">
    <source>
        <dbReference type="EMBL" id="AIR03943.1"/>
    </source>
</evidence>